<keyword evidence="5" id="KW-0009">Actin-binding</keyword>
<feature type="region of interest" description="Disordered" evidence="7">
    <location>
        <begin position="37"/>
        <end position="66"/>
    </location>
</feature>
<dbReference type="SUPFAM" id="SSF54695">
    <property type="entry name" value="POZ domain"/>
    <property type="match status" value="1"/>
</dbReference>
<evidence type="ECO:0000256" key="6">
    <source>
        <dbReference type="ARBA" id="ARBA00023212"/>
    </source>
</evidence>
<dbReference type="SMART" id="SM00875">
    <property type="entry name" value="BACK"/>
    <property type="match status" value="1"/>
</dbReference>
<dbReference type="InterPro" id="IPR011333">
    <property type="entry name" value="SKP1/BTB/POZ_sf"/>
</dbReference>
<reference evidence="9" key="2">
    <citation type="submission" date="2025-08" db="UniProtKB">
        <authorList>
            <consortium name="Ensembl"/>
        </authorList>
    </citation>
    <scope>IDENTIFICATION</scope>
</reference>
<proteinExistence type="predicted"/>
<gene>
    <name evidence="9" type="primary">KLHL5</name>
</gene>
<comment type="subcellular location">
    <subcellularLocation>
        <location evidence="1">Cytoplasm</location>
        <location evidence="1">Cytoskeleton</location>
    </subcellularLocation>
</comment>
<dbReference type="PANTHER" id="PTHR45632:SF26">
    <property type="entry name" value="BTB DOMAIN-CONTAINING PROTEIN"/>
    <property type="match status" value="1"/>
</dbReference>
<dbReference type="Proteomes" id="UP000694558">
    <property type="component" value="Chromosome 8"/>
</dbReference>
<dbReference type="GO" id="GO:0005856">
    <property type="term" value="C:cytoskeleton"/>
    <property type="evidence" value="ECO:0007669"/>
    <property type="project" value="UniProtKB-SubCell"/>
</dbReference>
<dbReference type="CDD" id="cd18234">
    <property type="entry name" value="BTB_POZ_KLHL1-like"/>
    <property type="match status" value="1"/>
</dbReference>
<dbReference type="SMART" id="SM00225">
    <property type="entry name" value="BTB"/>
    <property type="match status" value="1"/>
</dbReference>
<dbReference type="SMART" id="SM00612">
    <property type="entry name" value="Kelch"/>
    <property type="match status" value="6"/>
</dbReference>
<organism evidence="9 10">
    <name type="scientific">Scophthalmus maximus</name>
    <name type="common">Turbot</name>
    <name type="synonym">Psetta maxima</name>
    <dbReference type="NCBI Taxonomy" id="52904"/>
    <lineage>
        <taxon>Eukaryota</taxon>
        <taxon>Metazoa</taxon>
        <taxon>Chordata</taxon>
        <taxon>Craniata</taxon>
        <taxon>Vertebrata</taxon>
        <taxon>Euteleostomi</taxon>
        <taxon>Actinopterygii</taxon>
        <taxon>Neopterygii</taxon>
        <taxon>Teleostei</taxon>
        <taxon>Neoteleostei</taxon>
        <taxon>Acanthomorphata</taxon>
        <taxon>Carangaria</taxon>
        <taxon>Pleuronectiformes</taxon>
        <taxon>Pleuronectoidei</taxon>
        <taxon>Scophthalmidae</taxon>
        <taxon>Scophthalmus</taxon>
    </lineage>
</organism>
<keyword evidence="4" id="KW-0677">Repeat</keyword>
<dbReference type="PRINTS" id="PR00501">
    <property type="entry name" value="KELCHREPEAT"/>
</dbReference>
<evidence type="ECO:0000256" key="2">
    <source>
        <dbReference type="ARBA" id="ARBA00022441"/>
    </source>
</evidence>
<dbReference type="InterPro" id="IPR006652">
    <property type="entry name" value="Kelch_1"/>
</dbReference>
<dbReference type="Gene3D" id="3.30.710.10">
    <property type="entry name" value="Potassium Channel Kv1.1, Chain A"/>
    <property type="match status" value="1"/>
</dbReference>
<protein>
    <submittedName>
        <fullName evidence="9">Kelch-like family member 5</fullName>
    </submittedName>
</protein>
<dbReference type="FunFam" id="1.25.40.420:FF:000001">
    <property type="entry name" value="Kelch-like family member 12"/>
    <property type="match status" value="1"/>
</dbReference>
<dbReference type="InterPro" id="IPR011705">
    <property type="entry name" value="BACK"/>
</dbReference>
<dbReference type="Pfam" id="PF01344">
    <property type="entry name" value="Kelch_1"/>
    <property type="match status" value="2"/>
</dbReference>
<dbReference type="Gene3D" id="1.25.40.420">
    <property type="match status" value="1"/>
</dbReference>
<name>A0A8D3D2U6_SCOMX</name>
<dbReference type="PROSITE" id="PS50097">
    <property type="entry name" value="BTB"/>
    <property type="match status" value="1"/>
</dbReference>
<dbReference type="Pfam" id="PF00651">
    <property type="entry name" value="BTB"/>
    <property type="match status" value="1"/>
</dbReference>
<sequence>MSSGGSGSSSRKEFDVKQILRIRWRWFGHPAVPPPHSPPLGDYFAGRRAGGSSGGSAGEGQSVSGGGSSNSASFYDLYVYDAIHPLPLRASVHSMILQEHGWQNPKWDHRKGRILNPRVAEDSSPSRSFTFSTHPPTPFNPEESMFTAISHADVTCRKMEGYLRSRQLCDVILVAGERRIPAHRLVLSSVSDYFAAMFTSDVREAKQDEVKMEGVDPDALWVLVQYAYTGRLELREDTIESLLSASCLLQLSPVIQACCSFLMKQLHPSNCLGICSYADAQGCHDLQRAANAYTMDHFLEVVGGQEFLLLPVEEMERLLTSDEINVSNEETVVTSLLTWVRHDTDTRQPLLPLLLAHIRLPLLQPQFLADLESNPLLRDSVECQRLLMEGMKYHLLPQHQPLLQSPRTRPRKATVGAMFAVGGMDATKGATSIEQYCLRRDTWRQVATMSGRRLQFGVAVLDGRLYVVGGRDGLKTLNTVECYNPHSKTWSVMPPMSTHRHGLGVAVLEGPMYAVGGHDGWSYLSTVERWDPQARQWSFVASMATPRSTVGVAVLNGKLYAVGGRDGSSCLRSVECFDPHTNRWSGCAPMAKRRGGVGVATWHGFLYAIGGHDAPASSLASRLSDCVERYDPKTDVWTAVAPMSISRDAVGVCLLGDRLYAVGGYDGQVYLNTVEAYDPQTNEWTQVYTQTHTLTHTIYISRVVHTYSADLYVH</sequence>
<dbReference type="InterPro" id="IPR000210">
    <property type="entry name" value="BTB/POZ_dom"/>
</dbReference>
<dbReference type="GO" id="GO:0003779">
    <property type="term" value="F:actin binding"/>
    <property type="evidence" value="ECO:0007669"/>
    <property type="project" value="UniProtKB-KW"/>
</dbReference>
<dbReference type="CDD" id="cd18444">
    <property type="entry name" value="BACK_KLHL1_like"/>
    <property type="match status" value="1"/>
</dbReference>
<dbReference type="FunFam" id="2.120.10.80:FF:000021">
    <property type="entry name" value="kelch-like protein 1 isoform X2"/>
    <property type="match status" value="1"/>
</dbReference>
<dbReference type="Pfam" id="PF07707">
    <property type="entry name" value="BACK"/>
    <property type="match status" value="1"/>
</dbReference>
<dbReference type="InterPro" id="IPR015915">
    <property type="entry name" value="Kelch-typ_b-propeller"/>
</dbReference>
<dbReference type="AlphaFoldDB" id="A0A8D3D2U6"/>
<keyword evidence="3" id="KW-0963">Cytoplasm</keyword>
<dbReference type="FunFam" id="2.120.10.80:FF:000017">
    <property type="entry name" value="kelch-like protein 1 isoform X2"/>
    <property type="match status" value="1"/>
</dbReference>
<reference evidence="9" key="1">
    <citation type="submission" date="2023-05" db="EMBL/GenBank/DDBJ databases">
        <title>High-quality long-read genome of Scophthalmus maximus.</title>
        <authorList>
            <person name="Lien S."/>
            <person name="Martinez P."/>
        </authorList>
    </citation>
    <scope>NUCLEOTIDE SEQUENCE [LARGE SCALE GENOMIC DNA]</scope>
</reference>
<dbReference type="PANTHER" id="PTHR45632">
    <property type="entry name" value="LD33804P"/>
    <property type="match status" value="1"/>
</dbReference>
<evidence type="ECO:0000313" key="10">
    <source>
        <dbReference type="Proteomes" id="UP000694558"/>
    </source>
</evidence>
<keyword evidence="6" id="KW-0206">Cytoskeleton</keyword>
<evidence type="ECO:0000256" key="5">
    <source>
        <dbReference type="ARBA" id="ARBA00023203"/>
    </source>
</evidence>
<evidence type="ECO:0000256" key="3">
    <source>
        <dbReference type="ARBA" id="ARBA00022490"/>
    </source>
</evidence>
<evidence type="ECO:0000313" key="9">
    <source>
        <dbReference type="Ensembl" id="ENSSMAP00000053854.1"/>
    </source>
</evidence>
<evidence type="ECO:0000256" key="4">
    <source>
        <dbReference type="ARBA" id="ARBA00022737"/>
    </source>
</evidence>
<dbReference type="Ensembl" id="ENSSMAT00000079291.1">
    <property type="protein sequence ID" value="ENSSMAP00000053854.1"/>
    <property type="gene ID" value="ENSSMAG00000010886.2"/>
</dbReference>
<feature type="compositionally biased region" description="Gly residues" evidence="7">
    <location>
        <begin position="48"/>
        <end position="66"/>
    </location>
</feature>
<dbReference type="SUPFAM" id="SSF117281">
    <property type="entry name" value="Kelch motif"/>
    <property type="match status" value="1"/>
</dbReference>
<keyword evidence="2" id="KW-0880">Kelch repeat</keyword>
<evidence type="ECO:0000256" key="7">
    <source>
        <dbReference type="SAM" id="MobiDB-lite"/>
    </source>
</evidence>
<evidence type="ECO:0000256" key="1">
    <source>
        <dbReference type="ARBA" id="ARBA00004245"/>
    </source>
</evidence>
<dbReference type="Gene3D" id="2.120.10.80">
    <property type="entry name" value="Kelch-type beta propeller"/>
    <property type="match status" value="2"/>
</dbReference>
<evidence type="ECO:0000259" key="8">
    <source>
        <dbReference type="PROSITE" id="PS50097"/>
    </source>
</evidence>
<feature type="domain" description="BTB" evidence="8">
    <location>
        <begin position="169"/>
        <end position="236"/>
    </location>
</feature>
<accession>A0A8D3D2U6</accession>
<dbReference type="GeneTree" id="ENSGT00940000155358"/>
<dbReference type="GO" id="GO:0005737">
    <property type="term" value="C:cytoplasm"/>
    <property type="evidence" value="ECO:0007669"/>
    <property type="project" value="UniProtKB-ARBA"/>
</dbReference>
<dbReference type="Pfam" id="PF24681">
    <property type="entry name" value="Kelch_KLHDC2_KLHL20_DRC7"/>
    <property type="match status" value="1"/>
</dbReference>
<dbReference type="FunFam" id="3.30.710.10:FF:000027">
    <property type="entry name" value="Kelch-like protein 4 isoform 1"/>
    <property type="match status" value="1"/>
</dbReference>